<evidence type="ECO:0000313" key="3">
    <source>
        <dbReference type="EMBL" id="GAA4326660.1"/>
    </source>
</evidence>
<proteinExistence type="inferred from homology"/>
<dbReference type="RefSeq" id="WP_345247041.1">
    <property type="nucleotide sequence ID" value="NZ_BAABFO010000004.1"/>
</dbReference>
<dbReference type="Pfam" id="PF03401">
    <property type="entry name" value="TctC"/>
    <property type="match status" value="1"/>
</dbReference>
<keyword evidence="2" id="KW-0732">Signal</keyword>
<gene>
    <name evidence="3" type="ORF">GCM10023144_10390</name>
</gene>
<dbReference type="InterPro" id="IPR042100">
    <property type="entry name" value="Bug_dom1"/>
</dbReference>
<dbReference type="PANTHER" id="PTHR42928">
    <property type="entry name" value="TRICARBOXYLATE-BINDING PROTEIN"/>
    <property type="match status" value="1"/>
</dbReference>
<dbReference type="Gene3D" id="3.40.190.150">
    <property type="entry name" value="Bordetella uptake gene, domain 1"/>
    <property type="match status" value="1"/>
</dbReference>
<evidence type="ECO:0000256" key="2">
    <source>
        <dbReference type="SAM" id="SignalP"/>
    </source>
</evidence>
<keyword evidence="4" id="KW-1185">Reference proteome</keyword>
<reference evidence="4" key="1">
    <citation type="journal article" date="2019" name="Int. J. Syst. Evol. Microbiol.">
        <title>The Global Catalogue of Microorganisms (GCM) 10K type strain sequencing project: providing services to taxonomists for standard genome sequencing and annotation.</title>
        <authorList>
            <consortium name="The Broad Institute Genomics Platform"/>
            <consortium name="The Broad Institute Genome Sequencing Center for Infectious Disease"/>
            <person name="Wu L."/>
            <person name="Ma J."/>
        </authorList>
    </citation>
    <scope>NUCLEOTIDE SEQUENCE [LARGE SCALE GENOMIC DNA]</scope>
    <source>
        <strain evidence="4">JCM 17666</strain>
    </source>
</reference>
<dbReference type="Proteomes" id="UP001501671">
    <property type="component" value="Unassembled WGS sequence"/>
</dbReference>
<dbReference type="SUPFAM" id="SSF53850">
    <property type="entry name" value="Periplasmic binding protein-like II"/>
    <property type="match status" value="1"/>
</dbReference>
<dbReference type="CDD" id="cd07012">
    <property type="entry name" value="PBP2_Bug_TTT"/>
    <property type="match status" value="1"/>
</dbReference>
<evidence type="ECO:0000313" key="4">
    <source>
        <dbReference type="Proteomes" id="UP001501671"/>
    </source>
</evidence>
<dbReference type="Gene3D" id="3.40.190.10">
    <property type="entry name" value="Periplasmic binding protein-like II"/>
    <property type="match status" value="1"/>
</dbReference>
<dbReference type="EMBL" id="BAABFO010000004">
    <property type="protein sequence ID" value="GAA4326660.1"/>
    <property type="molecule type" value="Genomic_DNA"/>
</dbReference>
<evidence type="ECO:0000256" key="1">
    <source>
        <dbReference type="ARBA" id="ARBA00006987"/>
    </source>
</evidence>
<protein>
    <submittedName>
        <fullName evidence="3">Tripartite tricarboxylate transporter substrate binding protein</fullName>
    </submittedName>
</protein>
<accession>A0ABP8GLR8</accession>
<dbReference type="PANTHER" id="PTHR42928:SF5">
    <property type="entry name" value="BLR1237 PROTEIN"/>
    <property type="match status" value="1"/>
</dbReference>
<comment type="similarity">
    <text evidence="1">Belongs to the UPF0065 (bug) family.</text>
</comment>
<comment type="caution">
    <text evidence="3">The sequence shown here is derived from an EMBL/GenBank/DDBJ whole genome shotgun (WGS) entry which is preliminary data.</text>
</comment>
<name>A0ABP8GLR8_9BURK</name>
<feature type="chain" id="PRO_5046147106" evidence="2">
    <location>
        <begin position="21"/>
        <end position="322"/>
    </location>
</feature>
<feature type="signal peptide" evidence="2">
    <location>
        <begin position="1"/>
        <end position="20"/>
    </location>
</feature>
<dbReference type="PIRSF" id="PIRSF017082">
    <property type="entry name" value="YflP"/>
    <property type="match status" value="1"/>
</dbReference>
<sequence length="322" mass="34371">MKLLIALGSAAILAGAPVHAQTRYPTKPVRIVIGFGPGSAADLIGRVLAQKLEQIWATSLIVDAKAGAAGLLATQDVARAAPDGHTLLLAVNSQISLPPSTNPNFPVAVLKELAPVTVVATSDLSFAVSSEHVPVKTFQEYLEWARRRGSLFLGDFGKGSITDLAAAYFATLYHLKYEPVHYQSTADIVTGNFRGDVQGMFFSTASVVPHQKSGKMRVLGTTGATRSLSFPHVPTFREMGSAELEIVPWYGLFAPARTPPELLDTINAAMAKALKSPEVAKKLEEIGFTPDSSSPSAFAELVRDDTERWARIVKAVGYVGAQ</sequence>
<organism evidence="3 4">
    <name type="scientific">Pigmentiphaga soli</name>
    <dbReference type="NCBI Taxonomy" id="1007095"/>
    <lineage>
        <taxon>Bacteria</taxon>
        <taxon>Pseudomonadati</taxon>
        <taxon>Pseudomonadota</taxon>
        <taxon>Betaproteobacteria</taxon>
        <taxon>Burkholderiales</taxon>
        <taxon>Alcaligenaceae</taxon>
        <taxon>Pigmentiphaga</taxon>
    </lineage>
</organism>
<dbReference type="InterPro" id="IPR005064">
    <property type="entry name" value="BUG"/>
</dbReference>